<keyword evidence="2" id="KW-1185">Reference proteome</keyword>
<gene>
    <name evidence="1" type="ORF">TrCOL_g954</name>
</gene>
<dbReference type="EMBL" id="BRYA01000118">
    <property type="protein sequence ID" value="GMI40105.1"/>
    <property type="molecule type" value="Genomic_DNA"/>
</dbReference>
<dbReference type="Proteomes" id="UP001165065">
    <property type="component" value="Unassembled WGS sequence"/>
</dbReference>
<proteinExistence type="predicted"/>
<evidence type="ECO:0000313" key="2">
    <source>
        <dbReference type="Proteomes" id="UP001165065"/>
    </source>
</evidence>
<comment type="caution">
    <text evidence="1">The sequence shown here is derived from an EMBL/GenBank/DDBJ whole genome shotgun (WGS) entry which is preliminary data.</text>
</comment>
<accession>A0A9W7L9K2</accession>
<organism evidence="1 2">
    <name type="scientific">Triparma columacea</name>
    <dbReference type="NCBI Taxonomy" id="722753"/>
    <lineage>
        <taxon>Eukaryota</taxon>
        <taxon>Sar</taxon>
        <taxon>Stramenopiles</taxon>
        <taxon>Ochrophyta</taxon>
        <taxon>Bolidophyceae</taxon>
        <taxon>Parmales</taxon>
        <taxon>Triparmaceae</taxon>
        <taxon>Triparma</taxon>
    </lineage>
</organism>
<feature type="non-terminal residue" evidence="1">
    <location>
        <position position="105"/>
    </location>
</feature>
<evidence type="ECO:0000313" key="1">
    <source>
        <dbReference type="EMBL" id="GMI40105.1"/>
    </source>
</evidence>
<reference evidence="2" key="1">
    <citation type="journal article" date="2023" name="Commun. Biol.">
        <title>Genome analysis of Parmales, the sister group of diatoms, reveals the evolutionary specialization of diatoms from phago-mixotrophs to photoautotrophs.</title>
        <authorList>
            <person name="Ban H."/>
            <person name="Sato S."/>
            <person name="Yoshikawa S."/>
            <person name="Yamada K."/>
            <person name="Nakamura Y."/>
            <person name="Ichinomiya M."/>
            <person name="Sato N."/>
            <person name="Blanc-Mathieu R."/>
            <person name="Endo H."/>
            <person name="Kuwata A."/>
            <person name="Ogata H."/>
        </authorList>
    </citation>
    <scope>NUCLEOTIDE SEQUENCE [LARGE SCALE GENOMIC DNA]</scope>
</reference>
<name>A0A9W7L9K2_9STRA</name>
<sequence length="105" mass="11306">MVRVFTWGGIGALVEVWVESVDLTVFFEHFGSQFSSMALLTLGVFESFSAKNKKLENDGLTAMTKVEGSAADLVLAGCNSLIFIDGEVAGDPLESAALKAMRWEV</sequence>
<protein>
    <submittedName>
        <fullName evidence="1">Uncharacterized protein</fullName>
    </submittedName>
</protein>
<dbReference type="AlphaFoldDB" id="A0A9W7L9K2"/>